<reference evidence="3" key="1">
    <citation type="submission" date="2016-11" db="EMBL/GenBank/DDBJ databases">
        <authorList>
            <person name="Guldener U."/>
        </authorList>
    </citation>
    <scope>NUCLEOTIDE SEQUENCE [LARGE SCALE GENOMIC DNA]</scope>
</reference>
<evidence type="ECO:0008006" key="4">
    <source>
        <dbReference type="Google" id="ProtNLM"/>
    </source>
</evidence>
<evidence type="ECO:0000313" key="2">
    <source>
        <dbReference type="EMBL" id="SGZ39350.1"/>
    </source>
</evidence>
<feature type="region of interest" description="Disordered" evidence="1">
    <location>
        <begin position="186"/>
        <end position="209"/>
    </location>
</feature>
<name>A0A1L0FIC7_9ASCO</name>
<dbReference type="VEuPathDB" id="FungiDB:HGUI_01550"/>
<keyword evidence="3" id="KW-1185">Reference proteome</keyword>
<evidence type="ECO:0000313" key="3">
    <source>
        <dbReference type="Proteomes" id="UP000183365"/>
    </source>
</evidence>
<proteinExistence type="predicted"/>
<gene>
    <name evidence="2" type="ORF">HGUI_01550</name>
</gene>
<dbReference type="EMBL" id="FQNF01000022">
    <property type="protein sequence ID" value="SGZ39350.1"/>
    <property type="molecule type" value="Genomic_DNA"/>
</dbReference>
<dbReference type="AlphaFoldDB" id="A0A1L0FIC7"/>
<dbReference type="OrthoDB" id="3972830at2759"/>
<dbReference type="Proteomes" id="UP000183365">
    <property type="component" value="Unassembled WGS sequence"/>
</dbReference>
<sequence>MIVEEYEDDYSNFFYNNTNTNLGKTGIFERPGLKQVFTNTLQNDIDEYIHVLNINKNYQNISNNHVQNSSESVIKKPLSDLTNVLNKKYNASNNKDSSNYKSTFKNEKLILKDDLFNIEKEDSNYSFLSPESDIDASNFLLKDLDTKNNLTDVSKYNSFKNQDYLAQYRYIVPIEKFYSYIDADSGSGRPKTAKKLIESPETESTVNNDLLHDDSSVEKEYTHFPGDSNGGSEHQETDNRSMWILKIQLWIDKLKNKKRVDKSLRSRTRKYKCSATTKSMISSKNIDDVFVDTFKDLNQYSKFFINEPNNFIGDSIALHNTVQNSTNMILRQTSFDDEMIKIHHHHYLFLSFLSPINCSLCLRYIRENNLEDELKKSRYFHVYDRLEKEIECMQEYNDISEEKIYESSLFNFWHGIKREISFKLKRNDSKSIKTIGSLRLPQGANVCAKSREFEAIVSTPCYYKSIKCKEIDHNELQRLVKKILDSFQSLDVIKSNITKYPMLKDSSNKTRSKNIILQITNEQYNKRLHLWNIWFWRSLSNVYLDMANDCTIRCNKCQTKILSCMETIVYRDQYNMFRERLCTGCRSIALETKVCMSELSKSITSVESEPHKDLALVNEESHLEDEEYFEVDGFNDVVNLIAE</sequence>
<evidence type="ECO:0000256" key="1">
    <source>
        <dbReference type="SAM" id="MobiDB-lite"/>
    </source>
</evidence>
<organism evidence="2 3">
    <name type="scientific">Hanseniaspora guilliermondii</name>
    <dbReference type="NCBI Taxonomy" id="56406"/>
    <lineage>
        <taxon>Eukaryota</taxon>
        <taxon>Fungi</taxon>
        <taxon>Dikarya</taxon>
        <taxon>Ascomycota</taxon>
        <taxon>Saccharomycotina</taxon>
        <taxon>Saccharomycetes</taxon>
        <taxon>Saccharomycodales</taxon>
        <taxon>Saccharomycodaceae</taxon>
        <taxon>Hanseniaspora</taxon>
    </lineage>
</organism>
<protein>
    <recommendedName>
        <fullName evidence="4">DUF4211 domain-containing protein</fullName>
    </recommendedName>
</protein>
<accession>A0A1L0FIC7</accession>